<feature type="domain" description="N-acetyltransferase" evidence="4">
    <location>
        <begin position="7"/>
        <end position="168"/>
    </location>
</feature>
<evidence type="ECO:0000313" key="5">
    <source>
        <dbReference type="EMBL" id="HGS86907.1"/>
    </source>
</evidence>
<protein>
    <submittedName>
        <fullName evidence="5">GNAT family N-acetyltransferase</fullName>
    </submittedName>
</protein>
<dbReference type="PANTHER" id="PTHR43877">
    <property type="entry name" value="AMINOALKYLPHOSPHONATE N-ACETYLTRANSFERASE-RELATED-RELATED"/>
    <property type="match status" value="1"/>
</dbReference>
<dbReference type="InterPro" id="IPR016181">
    <property type="entry name" value="Acyl_CoA_acyltransferase"/>
</dbReference>
<keyword evidence="1 5" id="KW-0808">Transferase</keyword>
<dbReference type="GO" id="GO:0016747">
    <property type="term" value="F:acyltransferase activity, transferring groups other than amino-acyl groups"/>
    <property type="evidence" value="ECO:0007669"/>
    <property type="project" value="InterPro"/>
</dbReference>
<keyword evidence="3" id="KW-1133">Transmembrane helix</keyword>
<reference evidence="5" key="1">
    <citation type="journal article" date="2020" name="mSystems">
        <title>Genome- and Community-Level Interaction Insights into Carbon Utilization and Element Cycling Functions of Hydrothermarchaeota in Hydrothermal Sediment.</title>
        <authorList>
            <person name="Zhou Z."/>
            <person name="Liu Y."/>
            <person name="Xu W."/>
            <person name="Pan J."/>
            <person name="Luo Z.H."/>
            <person name="Li M."/>
        </authorList>
    </citation>
    <scope>NUCLEOTIDE SEQUENCE [LARGE SCALE GENOMIC DNA]</scope>
    <source>
        <strain evidence="5">SpSt-556</strain>
    </source>
</reference>
<dbReference type="CDD" id="cd04301">
    <property type="entry name" value="NAT_SF"/>
    <property type="match status" value="2"/>
</dbReference>
<evidence type="ECO:0000259" key="4">
    <source>
        <dbReference type="PROSITE" id="PS51186"/>
    </source>
</evidence>
<dbReference type="InterPro" id="IPR050832">
    <property type="entry name" value="Bact_Acetyltransf"/>
</dbReference>
<dbReference type="InterPro" id="IPR000182">
    <property type="entry name" value="GNAT_dom"/>
</dbReference>
<evidence type="ECO:0000256" key="3">
    <source>
        <dbReference type="SAM" id="Phobius"/>
    </source>
</evidence>
<accession>A0A7C4Q165</accession>
<evidence type="ECO:0000256" key="2">
    <source>
        <dbReference type="ARBA" id="ARBA00023315"/>
    </source>
</evidence>
<proteinExistence type="predicted"/>
<comment type="caution">
    <text evidence="5">The sequence shown here is derived from an EMBL/GenBank/DDBJ whole genome shotgun (WGS) entry which is preliminary data.</text>
</comment>
<feature type="transmembrane region" description="Helical" evidence="3">
    <location>
        <begin position="272"/>
        <end position="294"/>
    </location>
</feature>
<feature type="domain" description="N-acetyltransferase" evidence="4">
    <location>
        <begin position="171"/>
        <end position="334"/>
    </location>
</feature>
<dbReference type="Pfam" id="PF00583">
    <property type="entry name" value="Acetyltransf_1"/>
    <property type="match status" value="1"/>
</dbReference>
<dbReference type="Gene3D" id="3.40.630.30">
    <property type="match status" value="1"/>
</dbReference>
<keyword evidence="3" id="KW-0472">Membrane</keyword>
<evidence type="ECO:0000256" key="1">
    <source>
        <dbReference type="ARBA" id="ARBA00022679"/>
    </source>
</evidence>
<name>A0A7C4Q165_9CHLR</name>
<sequence length="334" mass="38326">MKELFAIQSRSFEQQYLSEAVDLLNAAEAAINGKPFTNEDELKSELNSPNFNPQTDVRLFFNDEDRLVGYAEFWDRGQPHVRLFGFGAVHPHFWGRGIGTMILEWFERRAQDSLPLAPADAQVVIHSSVHKQNERAKRLLEKRGYTHVRTFYRMRIDFEQPPMKPNLPQGIQLRPIQNEADLRLGIFADHDSFKDHWGFVQEGQNFESFFERMAYYLRNDPYVDLSRSILAMDGDEVAGVCFNSVGTVQDAKQGWVNILGVRRPWRKRGIGLALLLTSFNTFYLLGLTSAGLGVDSANLTGALRIYEQAGMQVEEEFHTYERELRAGRALFNRG</sequence>
<organism evidence="5">
    <name type="scientific">Bellilinea caldifistulae</name>
    <dbReference type="NCBI Taxonomy" id="360411"/>
    <lineage>
        <taxon>Bacteria</taxon>
        <taxon>Bacillati</taxon>
        <taxon>Chloroflexota</taxon>
        <taxon>Anaerolineae</taxon>
        <taxon>Anaerolineales</taxon>
        <taxon>Anaerolineaceae</taxon>
        <taxon>Bellilinea</taxon>
    </lineage>
</organism>
<dbReference type="EMBL" id="DSXR01000051">
    <property type="protein sequence ID" value="HGS86907.1"/>
    <property type="molecule type" value="Genomic_DNA"/>
</dbReference>
<gene>
    <name evidence="5" type="ORF">ENT17_04740</name>
</gene>
<dbReference type="SUPFAM" id="SSF55729">
    <property type="entry name" value="Acyl-CoA N-acyltransferases (Nat)"/>
    <property type="match status" value="2"/>
</dbReference>
<dbReference type="PROSITE" id="PS51186">
    <property type="entry name" value="GNAT"/>
    <property type="match status" value="2"/>
</dbReference>
<keyword evidence="2" id="KW-0012">Acyltransferase</keyword>
<keyword evidence="3" id="KW-0812">Transmembrane</keyword>
<dbReference type="AlphaFoldDB" id="A0A7C4Q165"/>